<dbReference type="Proteomes" id="UP000004810">
    <property type="component" value="Unassembled WGS sequence"/>
</dbReference>
<evidence type="ECO:0000256" key="1">
    <source>
        <dbReference type="SAM" id="MobiDB-lite"/>
    </source>
</evidence>
<sequence length="82" mass="8926">GQSGKGNLAGTGPLITPSTTTMYSDSSNGSYNSYPLDNTQIMITPGNHETAIHDMSNSVVYWNNSNLPQHNPYNQLMTTGRY</sequence>
<feature type="region of interest" description="Disordered" evidence="1">
    <location>
        <begin position="1"/>
        <end position="27"/>
    </location>
</feature>
<dbReference type="AlphaFoldDB" id="J9B0G9"/>
<comment type="caution">
    <text evidence="2">The sequence shown here is derived from an EMBL/GenBank/DDBJ whole genome shotgun (WGS) entry which is preliminary data.</text>
</comment>
<name>J9B0G9_WUCBA</name>
<evidence type="ECO:0000313" key="3">
    <source>
        <dbReference type="Proteomes" id="UP000004810"/>
    </source>
</evidence>
<accession>J9B0G9</accession>
<feature type="non-terminal residue" evidence="2">
    <location>
        <position position="1"/>
    </location>
</feature>
<proteinExistence type="predicted"/>
<protein>
    <submittedName>
        <fullName evidence="2">Uncharacterized protein</fullName>
    </submittedName>
</protein>
<dbReference type="EMBL" id="ADBV01004561">
    <property type="protein sequence ID" value="EJW80385.1"/>
    <property type="molecule type" value="Genomic_DNA"/>
</dbReference>
<organism evidence="2 3">
    <name type="scientific">Wuchereria bancrofti</name>
    <dbReference type="NCBI Taxonomy" id="6293"/>
    <lineage>
        <taxon>Eukaryota</taxon>
        <taxon>Metazoa</taxon>
        <taxon>Ecdysozoa</taxon>
        <taxon>Nematoda</taxon>
        <taxon>Chromadorea</taxon>
        <taxon>Rhabditida</taxon>
        <taxon>Spirurina</taxon>
        <taxon>Spiruromorpha</taxon>
        <taxon>Filarioidea</taxon>
        <taxon>Onchocercidae</taxon>
        <taxon>Wuchereria</taxon>
    </lineage>
</organism>
<evidence type="ECO:0000313" key="2">
    <source>
        <dbReference type="EMBL" id="EJW80385.1"/>
    </source>
</evidence>
<gene>
    <name evidence="2" type="ORF">WUBG_08706</name>
</gene>
<reference evidence="3" key="1">
    <citation type="submission" date="2012-08" db="EMBL/GenBank/DDBJ databases">
        <title>The Genome Sequence of Wuchereria bancrofti.</title>
        <authorList>
            <person name="Nutman T.B."/>
            <person name="Fink D.L."/>
            <person name="Russ C."/>
            <person name="Young S."/>
            <person name="Zeng Q."/>
            <person name="Koehrsen M."/>
            <person name="Alvarado L."/>
            <person name="Berlin A."/>
            <person name="Chapman S.B."/>
            <person name="Chen Z."/>
            <person name="Freedman E."/>
            <person name="Gellesch M."/>
            <person name="Goldberg J."/>
            <person name="Griggs A."/>
            <person name="Gujja S."/>
            <person name="Heilman E.R."/>
            <person name="Heiman D."/>
            <person name="Hepburn T."/>
            <person name="Howarth C."/>
            <person name="Jen D."/>
            <person name="Larson L."/>
            <person name="Lewis B."/>
            <person name="Mehta T."/>
            <person name="Park D."/>
            <person name="Pearson M."/>
            <person name="Roberts A."/>
            <person name="Saif S."/>
            <person name="Shea T."/>
            <person name="Shenoy N."/>
            <person name="Sisk P."/>
            <person name="Stolte C."/>
            <person name="Sykes S."/>
            <person name="Walk T."/>
            <person name="White J."/>
            <person name="Yandava C."/>
            <person name="Haas B."/>
            <person name="Henn M.R."/>
            <person name="Nusbaum C."/>
            <person name="Birren B."/>
        </authorList>
    </citation>
    <scope>NUCLEOTIDE SEQUENCE [LARGE SCALE GENOMIC DNA]</scope>
    <source>
        <strain evidence="3">NA</strain>
    </source>
</reference>